<keyword evidence="2" id="KW-1185">Reference proteome</keyword>
<dbReference type="EMBL" id="CM004404">
    <property type="protein sequence ID" value="KAG8633428.1"/>
    <property type="molecule type" value="Genomic_DNA"/>
</dbReference>
<evidence type="ECO:0000313" key="1">
    <source>
        <dbReference type="EMBL" id="KAG8633428.1"/>
    </source>
</evidence>
<gene>
    <name evidence="1" type="ORF">MANES_18G104182v8</name>
</gene>
<evidence type="ECO:0000313" key="2">
    <source>
        <dbReference type="Proteomes" id="UP000091857"/>
    </source>
</evidence>
<protein>
    <submittedName>
        <fullName evidence="1">Uncharacterized protein</fullName>
    </submittedName>
</protein>
<organism evidence="1 2">
    <name type="scientific">Manihot esculenta</name>
    <name type="common">Cassava</name>
    <name type="synonym">Jatropha manihot</name>
    <dbReference type="NCBI Taxonomy" id="3983"/>
    <lineage>
        <taxon>Eukaryota</taxon>
        <taxon>Viridiplantae</taxon>
        <taxon>Streptophyta</taxon>
        <taxon>Embryophyta</taxon>
        <taxon>Tracheophyta</taxon>
        <taxon>Spermatophyta</taxon>
        <taxon>Magnoliopsida</taxon>
        <taxon>eudicotyledons</taxon>
        <taxon>Gunneridae</taxon>
        <taxon>Pentapetalae</taxon>
        <taxon>rosids</taxon>
        <taxon>fabids</taxon>
        <taxon>Malpighiales</taxon>
        <taxon>Euphorbiaceae</taxon>
        <taxon>Crotonoideae</taxon>
        <taxon>Manihoteae</taxon>
        <taxon>Manihot</taxon>
    </lineage>
</organism>
<name>A0ACB7G132_MANES</name>
<proteinExistence type="predicted"/>
<comment type="caution">
    <text evidence="1">The sequence shown here is derived from an EMBL/GenBank/DDBJ whole genome shotgun (WGS) entry which is preliminary data.</text>
</comment>
<dbReference type="Proteomes" id="UP000091857">
    <property type="component" value="Chromosome 18"/>
</dbReference>
<accession>A0ACB7G132</accession>
<reference evidence="2" key="1">
    <citation type="journal article" date="2016" name="Nat. Biotechnol.">
        <title>Sequencing wild and cultivated cassava and related species reveals extensive interspecific hybridization and genetic diversity.</title>
        <authorList>
            <person name="Bredeson J.V."/>
            <person name="Lyons J.B."/>
            <person name="Prochnik S.E."/>
            <person name="Wu G.A."/>
            <person name="Ha C.M."/>
            <person name="Edsinger-Gonzales E."/>
            <person name="Grimwood J."/>
            <person name="Schmutz J."/>
            <person name="Rabbi I.Y."/>
            <person name="Egesi C."/>
            <person name="Nauluvula P."/>
            <person name="Lebot V."/>
            <person name="Ndunguru J."/>
            <person name="Mkamilo G."/>
            <person name="Bart R.S."/>
            <person name="Setter T.L."/>
            <person name="Gleadow R.M."/>
            <person name="Kulakow P."/>
            <person name="Ferguson M.E."/>
            <person name="Rounsley S."/>
            <person name="Rokhsar D.S."/>
        </authorList>
    </citation>
    <scope>NUCLEOTIDE SEQUENCE [LARGE SCALE GENOMIC DNA]</scope>
    <source>
        <strain evidence="2">cv. AM560-2</strain>
    </source>
</reference>
<sequence>MQFSKPHMLVTFIFLFSSLVSSARVYRSGPSPGLSPDPPFPLDIADGKKPFSGPNPGESPAIIYTEKFQVDEKKPPLGPNPGKSPDEPPAKTEKSRLSTIYRSLREIKRLVPSGPNQQQPPETPYRF</sequence>